<sequence length="113" mass="12728">MTKFIEKVIEDQNTGADVKYHEITAYSVDFKYNFATVTIDSYISKKTKESGKAAVGAPTILHINNVPPTQECIIDWLCNQLIQAVPDDFQPQNYDGYVNPYMFSGGKVKDKDV</sequence>
<organism evidence="1 2">
    <name type="scientific">Mannheimia pernigra</name>
    <dbReference type="NCBI Taxonomy" id="111844"/>
    <lineage>
        <taxon>Bacteria</taxon>
        <taxon>Pseudomonadati</taxon>
        <taxon>Pseudomonadota</taxon>
        <taxon>Gammaproteobacteria</taxon>
        <taxon>Pasteurellales</taxon>
        <taxon>Pasteurellaceae</taxon>
        <taxon>Mannheimia</taxon>
    </lineage>
</organism>
<protein>
    <submittedName>
        <fullName evidence="1">Uncharacterized protein</fullName>
    </submittedName>
</protein>
<reference evidence="1 2" key="1">
    <citation type="submission" date="2020-06" db="EMBL/GenBank/DDBJ databases">
        <title>Mannheimia pernigra sp. nov. isolated from bovine respiratory tract.</title>
        <authorList>
            <person name="Kuhnert P."/>
            <person name="Akarsu-Egger H."/>
        </authorList>
    </citation>
    <scope>NUCLEOTIDE SEQUENCE [LARGE SCALE GENOMIC DNA]</scope>
    <source>
        <strain evidence="1 2">BNO311</strain>
    </source>
</reference>
<dbReference type="Proteomes" id="UP000509660">
    <property type="component" value="Chromosome"/>
</dbReference>
<keyword evidence="2" id="KW-1185">Reference proteome</keyword>
<dbReference type="AlphaFoldDB" id="A0A7D5E0B5"/>
<dbReference type="RefSeq" id="WP_176810041.1">
    <property type="nucleotide sequence ID" value="NZ_CP055306.1"/>
</dbReference>
<evidence type="ECO:0000313" key="1">
    <source>
        <dbReference type="EMBL" id="QLB40784.1"/>
    </source>
</evidence>
<evidence type="ECO:0000313" key="2">
    <source>
        <dbReference type="Proteomes" id="UP000509660"/>
    </source>
</evidence>
<accession>A0A7D5E0B5</accession>
<dbReference type="EMBL" id="CP055306">
    <property type="protein sequence ID" value="QLB40784.1"/>
    <property type="molecule type" value="Genomic_DNA"/>
</dbReference>
<name>A0A7D5E0B5_9PAST</name>
<gene>
    <name evidence="1" type="ORF">HV559_07825</name>
</gene>
<proteinExistence type="predicted"/>